<feature type="region of interest" description="Disordered" evidence="4">
    <location>
        <begin position="1"/>
        <end position="58"/>
    </location>
</feature>
<gene>
    <name evidence="7" type="primary">LOC113915243</name>
</gene>
<comment type="function">
    <text evidence="3">Positive regulator of amyloid protein aggregation and proteotoxicity. Induces conformational changes in amyloid proteins, such as HTT, driving them into compact formations preceding the formation of aggregates.</text>
</comment>
<accession>A0A6P9FB13</accession>
<dbReference type="Proteomes" id="UP000515165">
    <property type="component" value="Chromosome 11"/>
</dbReference>
<protein>
    <recommendedName>
        <fullName evidence="2">Small EDRK-rich factor 2</fullName>
    </recommendedName>
</protein>
<evidence type="ECO:0000256" key="3">
    <source>
        <dbReference type="ARBA" id="ARBA00045391"/>
    </source>
</evidence>
<reference evidence="7" key="1">
    <citation type="submission" date="2025-08" db="UniProtKB">
        <authorList>
            <consortium name="RefSeq"/>
        </authorList>
    </citation>
    <scope>IDENTIFICATION</scope>
    <source>
        <tissue evidence="7">Blood</tissue>
    </source>
</reference>
<evidence type="ECO:0000256" key="2">
    <source>
        <dbReference type="ARBA" id="ARBA00040606"/>
    </source>
</evidence>
<feature type="compositionally biased region" description="Basic and acidic residues" evidence="4">
    <location>
        <begin position="1"/>
        <end position="11"/>
    </location>
</feature>
<organism evidence="6 7">
    <name type="scientific">Zalophus californianus</name>
    <name type="common">California sealion</name>
    <dbReference type="NCBI Taxonomy" id="9704"/>
    <lineage>
        <taxon>Eukaryota</taxon>
        <taxon>Metazoa</taxon>
        <taxon>Chordata</taxon>
        <taxon>Craniata</taxon>
        <taxon>Vertebrata</taxon>
        <taxon>Euteleostomi</taxon>
        <taxon>Mammalia</taxon>
        <taxon>Eutheria</taxon>
        <taxon>Laurasiatheria</taxon>
        <taxon>Carnivora</taxon>
        <taxon>Caniformia</taxon>
        <taxon>Pinnipedia</taxon>
        <taxon>Otariidae</taxon>
        <taxon>Zalophus</taxon>
    </lineage>
</organism>
<feature type="compositionally biased region" description="Basic and acidic residues" evidence="4">
    <location>
        <begin position="39"/>
        <end position="58"/>
    </location>
</feature>
<evidence type="ECO:0000259" key="5">
    <source>
        <dbReference type="Pfam" id="PF04419"/>
    </source>
</evidence>
<evidence type="ECO:0000256" key="4">
    <source>
        <dbReference type="SAM" id="MobiDB-lite"/>
    </source>
</evidence>
<comment type="similarity">
    <text evidence="1">Belongs to the SERF family.</text>
</comment>
<proteinExistence type="inferred from homology"/>
<dbReference type="InterPro" id="IPR040211">
    <property type="entry name" value="SERF1/2-like"/>
</dbReference>
<dbReference type="KEGG" id="zca:113915243"/>
<dbReference type="Pfam" id="PF04419">
    <property type="entry name" value="SERF-like_N"/>
    <property type="match status" value="1"/>
</dbReference>
<feature type="compositionally biased region" description="Basic residues" evidence="4">
    <location>
        <begin position="13"/>
        <end position="27"/>
    </location>
</feature>
<feature type="domain" description="Small EDRK-rich factor-like N-terminal" evidence="5">
    <location>
        <begin position="1"/>
        <end position="37"/>
    </location>
</feature>
<dbReference type="RefSeq" id="XP_035578963.1">
    <property type="nucleotide sequence ID" value="XM_035723070.1"/>
</dbReference>
<dbReference type="AlphaFoldDB" id="A0A6P9FB13"/>
<name>A0A6P9FB13_ZALCA</name>
<dbReference type="InterPro" id="IPR007513">
    <property type="entry name" value="SERF-like_N"/>
</dbReference>
<evidence type="ECO:0000256" key="1">
    <source>
        <dbReference type="ARBA" id="ARBA00007309"/>
    </source>
</evidence>
<keyword evidence="6" id="KW-1185">Reference proteome</keyword>
<evidence type="ECO:0000313" key="6">
    <source>
        <dbReference type="Proteomes" id="UP000515165"/>
    </source>
</evidence>
<dbReference type="PANTHER" id="PTHR13596:SF2">
    <property type="entry name" value="SMALL EDRK-RICH FACTOR 2"/>
    <property type="match status" value="1"/>
</dbReference>
<sequence length="58" mass="6910">MTRGSQREFARQKNLKKRSASVKRKRRADGLWAAARKRRDSEIKQQKQKNANEKEEPK</sequence>
<dbReference type="GeneID" id="113915243"/>
<dbReference type="PANTHER" id="PTHR13596">
    <property type="entry name" value="SMALL EDRK-RICH FACTOR 1"/>
    <property type="match status" value="1"/>
</dbReference>
<evidence type="ECO:0000313" key="7">
    <source>
        <dbReference type="RefSeq" id="XP_035578963.1"/>
    </source>
</evidence>